<dbReference type="AlphaFoldDB" id="A0A6B3NIE8"/>
<gene>
    <name evidence="1" type="ORF">F6J89_17835</name>
</gene>
<sequence length="625" mass="65734">MAFNLSGGTITQTGTDTDLGGLAGLGGVTTVGNADYTVYDIGTNQLVIQGTCTLTPEIECIVQSDGVSSLPAVDIENGGTLNIGAIISQSGFDRRPTGLAMHLENDASSFQPNSASLRVRSGGTLNWYGGTIFADGAVAFDDGATILIDHPNCVLDAYTATGVAQDPQIRQEATALTINGFTMIGYIMTLLANTTKLEGIVAQHSFEVFGLSSFATPENVFLEVRNYVAGGGNFIEFAYNNDRWIRAINCSSGSNFISTGHNSGGSANTGLHEARIETSFTATDADNVAVAGFGIYTIDRDHGNRLAANQVGTNPDYIADREYTAIESSGSADITTDGGVLIAAHHNTVGGGRFSANDIRDKRGEADDENDLFIWRIRKAGKLFSTLAVTMKGVGGVSPAITLFDNPAYTQTDVTAQNHTGISIQVGTFNLFGKTFSIKVVGNLTTNPSLTAEDIYHYLQYHLAQVSTTFNGELGGHWHELLKPFGSGYGTEIGAYTGARTVRGVCVVDEGDSEFPGIQRMQADDETFYIPPTTVSVQVSAVNQSGVPIEEASVYLETDPGGTPVLVGDTDSGGSISTAYSGVLPQAVRGHVRGPDGEITYDDEFALGGSITANGYAATAILNEE</sequence>
<comment type="caution">
    <text evidence="1">The sequence shown here is derived from an EMBL/GenBank/DDBJ whole genome shotgun (WGS) entry which is preliminary data.</text>
</comment>
<protein>
    <submittedName>
        <fullName evidence="1">Uncharacterized protein</fullName>
    </submittedName>
</protein>
<reference evidence="1" key="1">
    <citation type="submission" date="2019-11" db="EMBL/GenBank/DDBJ databases">
        <title>Genomic insights into an expanded diversity of filamentous marine cyanobacteria reveals the extraordinary biosynthetic potential of Moorea and Okeania.</title>
        <authorList>
            <person name="Ferreira Leao T."/>
            <person name="Wang M."/>
            <person name="Moss N."/>
            <person name="Da Silva R."/>
            <person name="Sanders J."/>
            <person name="Nurk S."/>
            <person name="Gurevich A."/>
            <person name="Humphrey G."/>
            <person name="Reher R."/>
            <person name="Zhu Q."/>
            <person name="Belda-Ferre P."/>
            <person name="Glukhov E."/>
            <person name="Rex R."/>
            <person name="Dorrestein P.C."/>
            <person name="Knight R."/>
            <person name="Pevzner P."/>
            <person name="Gerwick W.H."/>
            <person name="Gerwick L."/>
        </authorList>
    </citation>
    <scope>NUCLEOTIDE SEQUENCE</scope>
    <source>
        <strain evidence="1">SIO1C4</strain>
    </source>
</reference>
<name>A0A6B3NIE8_9CYAN</name>
<organism evidence="1">
    <name type="scientific">Symploca sp. SIO1C4</name>
    <dbReference type="NCBI Taxonomy" id="2607765"/>
    <lineage>
        <taxon>Bacteria</taxon>
        <taxon>Bacillati</taxon>
        <taxon>Cyanobacteriota</taxon>
        <taxon>Cyanophyceae</taxon>
        <taxon>Coleofasciculales</taxon>
        <taxon>Coleofasciculaceae</taxon>
        <taxon>Symploca</taxon>
    </lineage>
</organism>
<dbReference type="EMBL" id="JAAHFQ010000366">
    <property type="protein sequence ID" value="NER29431.1"/>
    <property type="molecule type" value="Genomic_DNA"/>
</dbReference>
<accession>A0A6B3NIE8</accession>
<proteinExistence type="predicted"/>
<evidence type="ECO:0000313" key="1">
    <source>
        <dbReference type="EMBL" id="NER29431.1"/>
    </source>
</evidence>